<dbReference type="Proteomes" id="UP000230405">
    <property type="component" value="Unassembled WGS sequence"/>
</dbReference>
<evidence type="ECO:0000256" key="2">
    <source>
        <dbReference type="ARBA" id="ARBA00022679"/>
    </source>
</evidence>
<reference evidence="11" key="1">
    <citation type="submission" date="2017-09" db="EMBL/GenBank/DDBJ databases">
        <title>Depth-based differentiation of microbial function through sediment-hosted aquifers and enrichment of novel symbionts in the deep terrestrial subsurface.</title>
        <authorList>
            <person name="Probst A.J."/>
            <person name="Ladd B."/>
            <person name="Jarett J.K."/>
            <person name="Geller-Mcgrath D.E."/>
            <person name="Sieber C.M.K."/>
            <person name="Emerson J.B."/>
            <person name="Anantharaman K."/>
            <person name="Thomas B.C."/>
            <person name="Malmstrom R."/>
            <person name="Stieglmeier M."/>
            <person name="Klingl A."/>
            <person name="Woyke T."/>
            <person name="Ryan C.M."/>
            <person name="Banfield J.F."/>
        </authorList>
    </citation>
    <scope>NUCLEOTIDE SEQUENCE [LARGE SCALE GENOMIC DNA]</scope>
</reference>
<accession>A0A2M7VEG4</accession>
<dbReference type="GO" id="GO:0004798">
    <property type="term" value="F:dTMP kinase activity"/>
    <property type="evidence" value="ECO:0007669"/>
    <property type="project" value="UniProtKB-UniRule"/>
</dbReference>
<keyword evidence="4 8" id="KW-0547">Nucleotide-binding</keyword>
<comment type="catalytic activity">
    <reaction evidence="7 8">
        <text>dTMP + ATP = dTDP + ADP</text>
        <dbReference type="Rhea" id="RHEA:13517"/>
        <dbReference type="ChEBI" id="CHEBI:30616"/>
        <dbReference type="ChEBI" id="CHEBI:58369"/>
        <dbReference type="ChEBI" id="CHEBI:63528"/>
        <dbReference type="ChEBI" id="CHEBI:456216"/>
        <dbReference type="EC" id="2.7.4.9"/>
    </reaction>
</comment>
<feature type="domain" description="Thymidylate kinase-like" evidence="9">
    <location>
        <begin position="9"/>
        <end position="192"/>
    </location>
</feature>
<gene>
    <name evidence="8 10" type="primary">tmk</name>
    <name evidence="10" type="ORF">COX77_03610</name>
</gene>
<dbReference type="PANTHER" id="PTHR10344">
    <property type="entry name" value="THYMIDYLATE KINASE"/>
    <property type="match status" value="1"/>
</dbReference>
<comment type="caution">
    <text evidence="10">The sequence shown here is derived from an EMBL/GenBank/DDBJ whole genome shotgun (WGS) entry which is preliminary data.</text>
</comment>
<protein>
    <recommendedName>
        <fullName evidence="8">Thymidylate kinase</fullName>
        <ecNumber evidence="8">2.7.4.9</ecNumber>
    </recommendedName>
    <alternativeName>
        <fullName evidence="8">dTMP kinase</fullName>
    </alternativeName>
</protein>
<sequence length="201" mass="23083">MHQPHFINFEGIDKCGKDTQADLLYEKMIELGRSVEFSSEPTKDSEAGQRIWRILQHQEAAPVPQEMQFLYITDRAEHVSNLIAPTLSSGKSLIEVRYLFSTLAYGVAFGVDYQLLKQLQINFPIPDITFFIKISASEAIRRLTLESGEAHYFEKEEKLSKIAAAYDQILFDWPNIVVINGEQSREKVWSDIWEIASKKIV</sequence>
<dbReference type="HAMAP" id="MF_00165">
    <property type="entry name" value="Thymidylate_kinase"/>
    <property type="match status" value="1"/>
</dbReference>
<keyword evidence="2 8" id="KW-0808">Transferase</keyword>
<dbReference type="NCBIfam" id="TIGR00041">
    <property type="entry name" value="DTMP_kinase"/>
    <property type="match status" value="1"/>
</dbReference>
<dbReference type="CDD" id="cd01672">
    <property type="entry name" value="TMPK"/>
    <property type="match status" value="1"/>
</dbReference>
<evidence type="ECO:0000256" key="8">
    <source>
        <dbReference type="HAMAP-Rule" id="MF_00165"/>
    </source>
</evidence>
<evidence type="ECO:0000256" key="7">
    <source>
        <dbReference type="ARBA" id="ARBA00048743"/>
    </source>
</evidence>
<evidence type="ECO:0000256" key="5">
    <source>
        <dbReference type="ARBA" id="ARBA00022777"/>
    </source>
</evidence>
<dbReference type="AlphaFoldDB" id="A0A2M7VEG4"/>
<evidence type="ECO:0000259" key="9">
    <source>
        <dbReference type="Pfam" id="PF02223"/>
    </source>
</evidence>
<dbReference type="GO" id="GO:0006227">
    <property type="term" value="P:dUDP biosynthetic process"/>
    <property type="evidence" value="ECO:0007669"/>
    <property type="project" value="TreeGrafter"/>
</dbReference>
<evidence type="ECO:0000313" key="10">
    <source>
        <dbReference type="EMBL" id="PIZ98723.1"/>
    </source>
</evidence>
<organism evidence="10 11">
    <name type="scientific">Candidatus Komeilibacteria bacterium CG_4_10_14_0_2_um_filter_37_10</name>
    <dbReference type="NCBI Taxonomy" id="1974470"/>
    <lineage>
        <taxon>Bacteria</taxon>
        <taxon>Candidatus Komeiliibacteriota</taxon>
    </lineage>
</organism>
<keyword evidence="5 8" id="KW-0418">Kinase</keyword>
<dbReference type="EMBL" id="PFPO01000071">
    <property type="protein sequence ID" value="PIZ98723.1"/>
    <property type="molecule type" value="Genomic_DNA"/>
</dbReference>
<proteinExistence type="inferred from homology"/>
<dbReference type="EC" id="2.7.4.9" evidence="8"/>
<dbReference type="GO" id="GO:0006235">
    <property type="term" value="P:dTTP biosynthetic process"/>
    <property type="evidence" value="ECO:0007669"/>
    <property type="project" value="UniProtKB-UniRule"/>
</dbReference>
<dbReference type="Gene3D" id="3.40.50.300">
    <property type="entry name" value="P-loop containing nucleotide triphosphate hydrolases"/>
    <property type="match status" value="1"/>
</dbReference>
<dbReference type="Pfam" id="PF02223">
    <property type="entry name" value="Thymidylate_kin"/>
    <property type="match status" value="1"/>
</dbReference>
<dbReference type="InterPro" id="IPR039430">
    <property type="entry name" value="Thymidylate_kin-like_dom"/>
</dbReference>
<comment type="function">
    <text evidence="8">Phosphorylation of dTMP to form dTDP in both de novo and salvage pathways of dTTP synthesis.</text>
</comment>
<dbReference type="GO" id="GO:0005829">
    <property type="term" value="C:cytosol"/>
    <property type="evidence" value="ECO:0007669"/>
    <property type="project" value="TreeGrafter"/>
</dbReference>
<name>A0A2M7VEG4_9BACT</name>
<keyword evidence="3 8" id="KW-0545">Nucleotide biosynthesis</keyword>
<keyword evidence="6 8" id="KW-0067">ATP-binding</keyword>
<evidence type="ECO:0000256" key="4">
    <source>
        <dbReference type="ARBA" id="ARBA00022741"/>
    </source>
</evidence>
<dbReference type="SUPFAM" id="SSF52540">
    <property type="entry name" value="P-loop containing nucleoside triphosphate hydrolases"/>
    <property type="match status" value="1"/>
</dbReference>
<dbReference type="PANTHER" id="PTHR10344:SF4">
    <property type="entry name" value="UMP-CMP KINASE 2, MITOCHONDRIAL"/>
    <property type="match status" value="1"/>
</dbReference>
<dbReference type="GO" id="GO:0005524">
    <property type="term" value="F:ATP binding"/>
    <property type="evidence" value="ECO:0007669"/>
    <property type="project" value="UniProtKB-UniRule"/>
</dbReference>
<dbReference type="InterPro" id="IPR018094">
    <property type="entry name" value="Thymidylate_kinase"/>
</dbReference>
<evidence type="ECO:0000256" key="6">
    <source>
        <dbReference type="ARBA" id="ARBA00022840"/>
    </source>
</evidence>
<dbReference type="InterPro" id="IPR027417">
    <property type="entry name" value="P-loop_NTPase"/>
</dbReference>
<comment type="similarity">
    <text evidence="1 8">Belongs to the thymidylate kinase family.</text>
</comment>
<evidence type="ECO:0000313" key="11">
    <source>
        <dbReference type="Proteomes" id="UP000230405"/>
    </source>
</evidence>
<dbReference type="GO" id="GO:0006233">
    <property type="term" value="P:dTDP biosynthetic process"/>
    <property type="evidence" value="ECO:0007669"/>
    <property type="project" value="InterPro"/>
</dbReference>
<evidence type="ECO:0000256" key="3">
    <source>
        <dbReference type="ARBA" id="ARBA00022727"/>
    </source>
</evidence>
<comment type="caution">
    <text evidence="8">Lacks conserved residue(s) required for the propagation of feature annotation.</text>
</comment>
<evidence type="ECO:0000256" key="1">
    <source>
        <dbReference type="ARBA" id="ARBA00009776"/>
    </source>
</evidence>